<evidence type="ECO:0000313" key="3">
    <source>
        <dbReference type="EMBL" id="QYR52176.1"/>
    </source>
</evidence>
<protein>
    <recommendedName>
        <fullName evidence="2">UPF0125 protein H8L67_06015</fullName>
    </recommendedName>
</protein>
<gene>
    <name evidence="3" type="ORF">H8L67_06015</name>
</gene>
<dbReference type="InterPro" id="IPR005346">
    <property type="entry name" value="RnfH"/>
</dbReference>
<dbReference type="SUPFAM" id="SSF54285">
    <property type="entry name" value="MoaD/ThiS"/>
    <property type="match status" value="1"/>
</dbReference>
<evidence type="ECO:0000256" key="1">
    <source>
        <dbReference type="ARBA" id="ARBA00010645"/>
    </source>
</evidence>
<organism evidence="3 4">
    <name type="scientific">Lysobacter soyae</name>
    <dbReference type="NCBI Taxonomy" id="2764185"/>
    <lineage>
        <taxon>Bacteria</taxon>
        <taxon>Pseudomonadati</taxon>
        <taxon>Pseudomonadota</taxon>
        <taxon>Gammaproteobacteria</taxon>
        <taxon>Lysobacterales</taxon>
        <taxon>Lysobacteraceae</taxon>
        <taxon>Lysobacter</taxon>
    </lineage>
</organism>
<dbReference type="HAMAP" id="MF_00460">
    <property type="entry name" value="UPF0125_RnfH"/>
    <property type="match status" value="1"/>
</dbReference>
<evidence type="ECO:0000256" key="2">
    <source>
        <dbReference type="HAMAP-Rule" id="MF_00460"/>
    </source>
</evidence>
<accession>A0ABX8WMY0</accession>
<dbReference type="Gene3D" id="3.10.20.280">
    <property type="entry name" value="RnfH-like"/>
    <property type="match status" value="1"/>
</dbReference>
<dbReference type="RefSeq" id="WP_220378963.1">
    <property type="nucleotide sequence ID" value="NZ_CP080544.1"/>
</dbReference>
<dbReference type="Pfam" id="PF03658">
    <property type="entry name" value="Ub-RnfH"/>
    <property type="match status" value="1"/>
</dbReference>
<proteinExistence type="inferred from homology"/>
<keyword evidence="4" id="KW-1185">Reference proteome</keyword>
<dbReference type="EMBL" id="CP080544">
    <property type="protein sequence ID" value="QYR52176.1"/>
    <property type="molecule type" value="Genomic_DNA"/>
</dbReference>
<name>A0ABX8WMY0_9GAMM</name>
<comment type="similarity">
    <text evidence="1 2">Belongs to the UPF0125 (RnfH) family.</text>
</comment>
<dbReference type="Proteomes" id="UP000824755">
    <property type="component" value="Chromosome"/>
</dbReference>
<evidence type="ECO:0000313" key="4">
    <source>
        <dbReference type="Proteomes" id="UP000824755"/>
    </source>
</evidence>
<reference evidence="3 4" key="1">
    <citation type="submission" date="2021-08" db="EMBL/GenBank/DDBJ databases">
        <title>Lysobacter sp. strain CJ11 Genome sequencing and assembly.</title>
        <authorList>
            <person name="Kim I."/>
        </authorList>
    </citation>
    <scope>NUCLEOTIDE SEQUENCE [LARGE SCALE GENOMIC DNA]</scope>
    <source>
        <strain evidence="3 4">CJ11</strain>
    </source>
</reference>
<dbReference type="InterPro" id="IPR037021">
    <property type="entry name" value="RnfH_sf"/>
</dbReference>
<dbReference type="PANTHER" id="PTHR37483">
    <property type="entry name" value="UPF0125 PROTEIN RATB"/>
    <property type="match status" value="1"/>
</dbReference>
<sequence>MDHVTVTVVEAWPGRFETVALTLPKGTTAAQAREASGLGTMATGMAVFGVRVDEGSVLNDGDRLELLRALTIDPKDARRKRAEARSVKHKKW</sequence>
<dbReference type="PANTHER" id="PTHR37483:SF1">
    <property type="entry name" value="UPF0125 PROTEIN RATB"/>
    <property type="match status" value="1"/>
</dbReference>
<dbReference type="InterPro" id="IPR016155">
    <property type="entry name" value="Mopterin_synth/thiamin_S_b"/>
</dbReference>